<evidence type="ECO:0000313" key="8">
    <source>
        <dbReference type="EMBL" id="QEG01228.1"/>
    </source>
</evidence>
<evidence type="ECO:0000313" key="9">
    <source>
        <dbReference type="Proteomes" id="UP000321353"/>
    </source>
</evidence>
<sequence>MHRRIQLKKHLHRFASDEFGTLADLRESARTSPAGILIVGCADHGLAPDMLSFAEPGQCAVVQNLAASIPRPDQPYDSTVAGIEYAIVRQQVREVIVCSHLCCRVVRYWMKNPILHGDCDPGCRFTANARRVVDHFYHYTTESERQTLMICEHTLFQIENLRSHPFVRNRLAAGQLRLHGWVVDDRSARVLAYAPLAHQFVTIEKIAPKKRIP</sequence>
<comment type="cofactor">
    <cofactor evidence="7">
        <name>Zn(2+)</name>
        <dbReference type="ChEBI" id="CHEBI:29105"/>
    </cofactor>
    <text evidence="7">Binds 1 zinc ion per subunit.</text>
</comment>
<evidence type="ECO:0000256" key="3">
    <source>
        <dbReference type="ARBA" id="ARBA00022723"/>
    </source>
</evidence>
<reference evidence="8 9" key="1">
    <citation type="submission" date="2019-02" db="EMBL/GenBank/DDBJ databases">
        <title>Planctomycetal bacteria perform biofilm scaping via a novel small molecule.</title>
        <authorList>
            <person name="Jeske O."/>
            <person name="Boedeker C."/>
            <person name="Wiegand S."/>
            <person name="Breitling P."/>
            <person name="Kallscheuer N."/>
            <person name="Jogler M."/>
            <person name="Rohde M."/>
            <person name="Petersen J."/>
            <person name="Medema M.H."/>
            <person name="Surup F."/>
            <person name="Jogler C."/>
        </authorList>
    </citation>
    <scope>NUCLEOTIDE SEQUENCE [LARGE SCALE GENOMIC DNA]</scope>
    <source>
        <strain evidence="8 9">Mal15</strain>
    </source>
</reference>
<feature type="binding site" evidence="7">
    <location>
        <position position="43"/>
    </location>
    <ligand>
        <name>Zn(2+)</name>
        <dbReference type="ChEBI" id="CHEBI:29105"/>
    </ligand>
</feature>
<dbReference type="PANTHER" id="PTHR11002:SF76">
    <property type="entry name" value="CARBONIC ANHYDRASE"/>
    <property type="match status" value="1"/>
</dbReference>
<evidence type="ECO:0000256" key="1">
    <source>
        <dbReference type="ARBA" id="ARBA00006217"/>
    </source>
</evidence>
<dbReference type="GO" id="GO:0008270">
    <property type="term" value="F:zinc ion binding"/>
    <property type="evidence" value="ECO:0007669"/>
    <property type="project" value="InterPro"/>
</dbReference>
<feature type="binding site" evidence="7">
    <location>
        <position position="100"/>
    </location>
    <ligand>
        <name>Zn(2+)</name>
        <dbReference type="ChEBI" id="CHEBI:29105"/>
    </ligand>
</feature>
<dbReference type="GO" id="GO:0004089">
    <property type="term" value="F:carbonate dehydratase activity"/>
    <property type="evidence" value="ECO:0007669"/>
    <property type="project" value="UniProtKB-EC"/>
</dbReference>
<name>A0A5B9MQG9_9BACT</name>
<comment type="catalytic activity">
    <reaction evidence="6">
        <text>hydrogencarbonate + H(+) = CO2 + H2O</text>
        <dbReference type="Rhea" id="RHEA:10748"/>
        <dbReference type="ChEBI" id="CHEBI:15377"/>
        <dbReference type="ChEBI" id="CHEBI:15378"/>
        <dbReference type="ChEBI" id="CHEBI:16526"/>
        <dbReference type="ChEBI" id="CHEBI:17544"/>
        <dbReference type="EC" id="4.2.1.1"/>
    </reaction>
</comment>
<proteinExistence type="inferred from homology"/>
<keyword evidence="5 8" id="KW-0456">Lyase</keyword>
<organism evidence="8 9">
    <name type="scientific">Stieleria maiorica</name>
    <dbReference type="NCBI Taxonomy" id="2795974"/>
    <lineage>
        <taxon>Bacteria</taxon>
        <taxon>Pseudomonadati</taxon>
        <taxon>Planctomycetota</taxon>
        <taxon>Planctomycetia</taxon>
        <taxon>Pirellulales</taxon>
        <taxon>Pirellulaceae</taxon>
        <taxon>Stieleria</taxon>
    </lineage>
</organism>
<dbReference type="KEGG" id="smam:Mal15_53040"/>
<dbReference type="InterPro" id="IPR036874">
    <property type="entry name" value="Carbonic_anhydrase_sf"/>
</dbReference>
<keyword evidence="3 7" id="KW-0479">Metal-binding</keyword>
<evidence type="ECO:0000256" key="7">
    <source>
        <dbReference type="PIRSR" id="PIRSR601765-1"/>
    </source>
</evidence>
<dbReference type="PANTHER" id="PTHR11002">
    <property type="entry name" value="CARBONIC ANHYDRASE"/>
    <property type="match status" value="1"/>
</dbReference>
<dbReference type="RefSeq" id="WP_147870328.1">
    <property type="nucleotide sequence ID" value="NZ_CP036264.1"/>
</dbReference>
<dbReference type="Pfam" id="PF00484">
    <property type="entry name" value="Pro_CA"/>
    <property type="match status" value="1"/>
</dbReference>
<keyword evidence="4 7" id="KW-0862">Zinc</keyword>
<dbReference type="SMART" id="SM00947">
    <property type="entry name" value="Pro_CA"/>
    <property type="match status" value="1"/>
</dbReference>
<dbReference type="Gene3D" id="3.40.1050.10">
    <property type="entry name" value="Carbonic anhydrase"/>
    <property type="match status" value="1"/>
</dbReference>
<dbReference type="EC" id="4.2.1.1" evidence="2"/>
<dbReference type="Proteomes" id="UP000321353">
    <property type="component" value="Chromosome"/>
</dbReference>
<evidence type="ECO:0000256" key="6">
    <source>
        <dbReference type="ARBA" id="ARBA00048348"/>
    </source>
</evidence>
<evidence type="ECO:0000256" key="2">
    <source>
        <dbReference type="ARBA" id="ARBA00012925"/>
    </source>
</evidence>
<comment type="similarity">
    <text evidence="1">Belongs to the beta-class carbonic anhydrase family.</text>
</comment>
<evidence type="ECO:0000256" key="4">
    <source>
        <dbReference type="ARBA" id="ARBA00022833"/>
    </source>
</evidence>
<dbReference type="EMBL" id="CP036264">
    <property type="protein sequence ID" value="QEG01228.1"/>
    <property type="molecule type" value="Genomic_DNA"/>
</dbReference>
<feature type="binding site" evidence="7">
    <location>
        <position position="41"/>
    </location>
    <ligand>
        <name>Zn(2+)</name>
        <dbReference type="ChEBI" id="CHEBI:29105"/>
    </ligand>
</feature>
<dbReference type="SUPFAM" id="SSF53056">
    <property type="entry name" value="beta-carbonic anhydrase, cab"/>
    <property type="match status" value="1"/>
</dbReference>
<gene>
    <name evidence="8" type="primary">icfA_2</name>
    <name evidence="8" type="ORF">Mal15_53040</name>
</gene>
<keyword evidence="9" id="KW-1185">Reference proteome</keyword>
<protein>
    <recommendedName>
        <fullName evidence="2">carbonic anhydrase</fullName>
        <ecNumber evidence="2">4.2.1.1</ecNumber>
    </recommendedName>
</protein>
<accession>A0A5B9MQG9</accession>
<dbReference type="InterPro" id="IPR001765">
    <property type="entry name" value="Carbonic_anhydrase"/>
</dbReference>
<dbReference type="AlphaFoldDB" id="A0A5B9MQG9"/>
<feature type="binding site" evidence="7">
    <location>
        <position position="103"/>
    </location>
    <ligand>
        <name>Zn(2+)</name>
        <dbReference type="ChEBI" id="CHEBI:29105"/>
    </ligand>
</feature>
<evidence type="ECO:0000256" key="5">
    <source>
        <dbReference type="ARBA" id="ARBA00023239"/>
    </source>
</evidence>